<keyword evidence="2" id="KW-1185">Reference proteome</keyword>
<name>A0A941J216_9ACTN</name>
<dbReference type="AlphaFoldDB" id="A0A941J216"/>
<dbReference type="Proteomes" id="UP000682308">
    <property type="component" value="Unassembled WGS sequence"/>
</dbReference>
<comment type="caution">
    <text evidence="1">The sequence shown here is derived from an EMBL/GenBank/DDBJ whole genome shotgun (WGS) entry which is preliminary data.</text>
</comment>
<accession>A0A941J216</accession>
<reference evidence="1 2" key="1">
    <citation type="submission" date="2021-04" db="EMBL/GenBank/DDBJ databases">
        <title>Characterization of the biosynthetic gene cluster of new lipopeptides with antitumor activity in the genome of the marine Streptomyces PHM034.</title>
        <authorList>
            <person name="Ceniceros A."/>
            <person name="Canedo L."/>
            <person name="Mendez C."/>
            <person name="Olano C."/>
            <person name="Schleissner C."/>
            <person name="Cuevas C."/>
            <person name="De La Calle F."/>
            <person name="Salas J.A."/>
        </authorList>
    </citation>
    <scope>NUCLEOTIDE SEQUENCE [LARGE SCALE GENOMIC DNA]</scope>
    <source>
        <strain evidence="1 2">PHM034</strain>
    </source>
</reference>
<proteinExistence type="predicted"/>
<dbReference type="EMBL" id="JAGTPG010000001">
    <property type="protein sequence ID" value="MBR8639465.1"/>
    <property type="molecule type" value="Genomic_DNA"/>
</dbReference>
<gene>
    <name evidence="1" type="ORF">KEF29_09510</name>
</gene>
<evidence type="ECO:0000313" key="1">
    <source>
        <dbReference type="EMBL" id="MBR8639465.1"/>
    </source>
</evidence>
<evidence type="ECO:0000313" key="2">
    <source>
        <dbReference type="Proteomes" id="UP000682308"/>
    </source>
</evidence>
<sequence length="122" mass="12593">MSPPLSVRVIRWMFQSRLEGPAVASAPPSGVGPIPPNDEVSTVLVAPVTRERAVSAASVPPRTKEGFPIRSWSPTTASSWASVLVRAVGSVPGPASTRIAFQSATSQRSLKASCGVASSPVT</sequence>
<organism evidence="1 2">
    <name type="scientific">Streptomyces tuirus</name>
    <dbReference type="NCBI Taxonomy" id="68278"/>
    <lineage>
        <taxon>Bacteria</taxon>
        <taxon>Bacillati</taxon>
        <taxon>Actinomycetota</taxon>
        <taxon>Actinomycetes</taxon>
        <taxon>Kitasatosporales</taxon>
        <taxon>Streptomycetaceae</taxon>
        <taxon>Streptomyces</taxon>
    </lineage>
</organism>
<protein>
    <submittedName>
        <fullName evidence="1">Uncharacterized protein</fullName>
    </submittedName>
</protein>